<evidence type="ECO:0000313" key="2">
    <source>
        <dbReference type="EMBL" id="CAA7388117.1"/>
    </source>
</evidence>
<accession>A0A7I8JWH9</accession>
<keyword evidence="3" id="KW-1185">Reference proteome</keyword>
<sequence>MGETPLGSSLNRAPPPSWRGKSQHQWPLRHRLIARRRCAGIQRTP</sequence>
<organism evidence="2 3">
    <name type="scientific">Spirodela intermedia</name>
    <name type="common">Intermediate duckweed</name>
    <dbReference type="NCBI Taxonomy" id="51605"/>
    <lineage>
        <taxon>Eukaryota</taxon>
        <taxon>Viridiplantae</taxon>
        <taxon>Streptophyta</taxon>
        <taxon>Embryophyta</taxon>
        <taxon>Tracheophyta</taxon>
        <taxon>Spermatophyta</taxon>
        <taxon>Magnoliopsida</taxon>
        <taxon>Liliopsida</taxon>
        <taxon>Araceae</taxon>
        <taxon>Lemnoideae</taxon>
        <taxon>Spirodela</taxon>
    </lineage>
</organism>
<feature type="region of interest" description="Disordered" evidence="1">
    <location>
        <begin position="1"/>
        <end position="27"/>
    </location>
</feature>
<gene>
    <name evidence="2" type="ORF">SI8410_01000419</name>
</gene>
<evidence type="ECO:0000313" key="3">
    <source>
        <dbReference type="Proteomes" id="UP000663760"/>
    </source>
</evidence>
<evidence type="ECO:0000256" key="1">
    <source>
        <dbReference type="SAM" id="MobiDB-lite"/>
    </source>
</evidence>
<protein>
    <submittedName>
        <fullName evidence="2">Uncharacterized protein</fullName>
    </submittedName>
</protein>
<dbReference type="EMBL" id="LR746264">
    <property type="protein sequence ID" value="CAA7388117.1"/>
    <property type="molecule type" value="Genomic_DNA"/>
</dbReference>
<reference evidence="2" key="1">
    <citation type="submission" date="2020-02" db="EMBL/GenBank/DDBJ databases">
        <authorList>
            <person name="Scholz U."/>
            <person name="Mascher M."/>
            <person name="Fiebig A."/>
        </authorList>
    </citation>
    <scope>NUCLEOTIDE SEQUENCE</scope>
</reference>
<feature type="compositionally biased region" description="Polar residues" evidence="1">
    <location>
        <begin position="1"/>
        <end position="11"/>
    </location>
</feature>
<name>A0A7I8JWH9_SPIIN</name>
<dbReference type="AlphaFoldDB" id="A0A7I8JWH9"/>
<dbReference type="Proteomes" id="UP000663760">
    <property type="component" value="Chromosome 1"/>
</dbReference>
<proteinExistence type="predicted"/>